<dbReference type="GeneID" id="39421994"/>
<dbReference type="RefSeq" id="WP_134485183.1">
    <property type="nucleotide sequence ID" value="NZ_LR216287.1"/>
</dbReference>
<name>A0A484IG92_9ARCH</name>
<reference evidence="1 2" key="1">
    <citation type="submission" date="2019-02" db="EMBL/GenBank/DDBJ databases">
        <authorList>
            <person name="Lehtovirta-Morley E L."/>
        </authorList>
    </citation>
    <scope>NUCLEOTIDE SEQUENCE [LARGE SCALE GENOMIC DNA]</scope>
    <source>
        <strain evidence="1">NFRAN1</strain>
    </source>
</reference>
<keyword evidence="2" id="KW-1185">Reference proteome</keyword>
<dbReference type="KEGG" id="nfn:NFRAN_2877"/>
<evidence type="ECO:0000313" key="1">
    <source>
        <dbReference type="EMBL" id="VFJ15200.1"/>
    </source>
</evidence>
<sequence length="417" mass="48400">MTQPFDNSSYENKVIVIEPTIKSSEFRDFLVESTIQLLETTGIRIQSIRTEGCFIILRLCDPSLNVIAIDILKKTSGISFIFFGVAIEPCYDTIVNTVFAFYSNSLISGKTYFIHIKSASMSWEDEKPILDQFDLEFHLNNELFSKFAKSIRVDNDKTAEIVIYILLSGKICYISMLSIRGQSIIPLNYLQDAIVCPIFDNVSLISLVKVLNSGYIPIPLFFFSRKDDLKRLLKAFENIISAYPIDLIEIYLISIENQVTELTQKVQAYEAKKKLHKVGNNSVSWLIFRMTKSMMTEDPIFKMKMVELPLTPYAHPRWLIRDVIENFRESGRTIFTPLLFNNGTREFEVDIFELTKKGFLIDYHGTDIEQQIEFNQWEYKNFQKEILYNSYPSNSKVVKKIVLRVRKDDILDIFNSI</sequence>
<evidence type="ECO:0000313" key="2">
    <source>
        <dbReference type="Proteomes" id="UP000294299"/>
    </source>
</evidence>
<dbReference type="AlphaFoldDB" id="A0A484IG92"/>
<dbReference type="OrthoDB" id="11785at2157"/>
<gene>
    <name evidence="1" type="ORF">NFRAN_2877</name>
</gene>
<proteinExistence type="predicted"/>
<accession>A0A484IG92</accession>
<dbReference type="Proteomes" id="UP000294299">
    <property type="component" value="Chromosome NFRAN"/>
</dbReference>
<protein>
    <submittedName>
        <fullName evidence="1">Uncharacterized protein</fullName>
    </submittedName>
</protein>
<organism evidence="1 2">
    <name type="scientific">Candidatus Nitrosocosmicus franklandianus</name>
    <dbReference type="NCBI Taxonomy" id="1798806"/>
    <lineage>
        <taxon>Archaea</taxon>
        <taxon>Nitrososphaerota</taxon>
        <taxon>Nitrososphaeria</taxon>
        <taxon>Nitrososphaerales</taxon>
        <taxon>Nitrososphaeraceae</taxon>
        <taxon>Candidatus Nitrosocosmicus</taxon>
    </lineage>
</organism>
<dbReference type="EMBL" id="LR216287">
    <property type="protein sequence ID" value="VFJ15200.1"/>
    <property type="molecule type" value="Genomic_DNA"/>
</dbReference>
<dbReference type="SUPFAM" id="SSF143437">
    <property type="entry name" value="THUMP domain-like"/>
    <property type="match status" value="1"/>
</dbReference>